<name>A0A8H7AGS2_9EURO</name>
<accession>A0A8H7AGS2</accession>
<keyword evidence="2" id="KW-1185">Reference proteome</keyword>
<dbReference type="Gene3D" id="1.25.40.10">
    <property type="entry name" value="Tetratricopeptide repeat domain"/>
    <property type="match status" value="1"/>
</dbReference>
<reference evidence="1" key="1">
    <citation type="submission" date="2020-02" db="EMBL/GenBank/DDBJ databases">
        <authorList>
            <person name="Palmer J.M."/>
        </authorList>
    </citation>
    <scope>NUCLEOTIDE SEQUENCE</scope>
    <source>
        <strain evidence="1">EPUS1.4</strain>
        <tissue evidence="1">Thallus</tissue>
    </source>
</reference>
<dbReference type="InterPro" id="IPR011990">
    <property type="entry name" value="TPR-like_helical_dom_sf"/>
</dbReference>
<organism evidence="1 2">
    <name type="scientific">Endocarpon pusillum</name>
    <dbReference type="NCBI Taxonomy" id="364733"/>
    <lineage>
        <taxon>Eukaryota</taxon>
        <taxon>Fungi</taxon>
        <taxon>Dikarya</taxon>
        <taxon>Ascomycota</taxon>
        <taxon>Pezizomycotina</taxon>
        <taxon>Eurotiomycetes</taxon>
        <taxon>Chaetothyriomycetidae</taxon>
        <taxon>Verrucariales</taxon>
        <taxon>Verrucariaceae</taxon>
        <taxon>Endocarpon</taxon>
    </lineage>
</organism>
<dbReference type="OrthoDB" id="5986190at2759"/>
<dbReference type="AlphaFoldDB" id="A0A8H7AGS2"/>
<protein>
    <recommendedName>
        <fullName evidence="3">Kinesin light chain</fullName>
    </recommendedName>
</protein>
<evidence type="ECO:0000313" key="2">
    <source>
        <dbReference type="Proteomes" id="UP000606974"/>
    </source>
</evidence>
<gene>
    <name evidence="1" type="ORF">GJ744_010110</name>
</gene>
<comment type="caution">
    <text evidence="1">The sequence shown here is derived from an EMBL/GenBank/DDBJ whole genome shotgun (WGS) entry which is preliminary data.</text>
</comment>
<dbReference type="Pfam" id="PF13374">
    <property type="entry name" value="TPR_10"/>
    <property type="match status" value="1"/>
</dbReference>
<dbReference type="Proteomes" id="UP000606974">
    <property type="component" value="Unassembled WGS sequence"/>
</dbReference>
<evidence type="ECO:0000313" key="1">
    <source>
        <dbReference type="EMBL" id="KAF7507809.1"/>
    </source>
</evidence>
<dbReference type="EMBL" id="JAACFV010000063">
    <property type="protein sequence ID" value="KAF7507809.1"/>
    <property type="molecule type" value="Genomic_DNA"/>
</dbReference>
<sequence length="164" mass="18263">MGVYDLAARNLVNHVKAKETVALLQGMVQIRVQSLAEDHPDRLASQHALAGAYEANGQMKEAATLLQAMMRVREHSLAEDHPSRLMVSGVSLTGTTAVFGLDDMPSYRILSYTWELAYESDVEERDAQPENMGRTTCNDCLIRISIKLHDALCYLNISGISRWL</sequence>
<proteinExistence type="predicted"/>
<evidence type="ECO:0008006" key="3">
    <source>
        <dbReference type="Google" id="ProtNLM"/>
    </source>
</evidence>